<gene>
    <name evidence="1" type="ORF">QRO08_05605</name>
</gene>
<proteinExistence type="predicted"/>
<dbReference type="RefSeq" id="WP_011796783.1">
    <property type="nucleotide sequence ID" value="NZ_CP023687.1"/>
</dbReference>
<evidence type="ECO:0000313" key="2">
    <source>
        <dbReference type="Proteomes" id="UP001242732"/>
    </source>
</evidence>
<evidence type="ECO:0000313" key="1">
    <source>
        <dbReference type="EMBL" id="WIY50050.1"/>
    </source>
</evidence>
<keyword evidence="2" id="KW-1185">Reference proteome</keyword>
<organism evidence="1 2">
    <name type="scientific">Paracidovorax citrulli</name>
    <name type="common">Acidovorax citrulli</name>
    <dbReference type="NCBI Taxonomy" id="80869"/>
    <lineage>
        <taxon>Bacteria</taxon>
        <taxon>Pseudomonadati</taxon>
        <taxon>Pseudomonadota</taxon>
        <taxon>Betaproteobacteria</taxon>
        <taxon>Burkholderiales</taxon>
        <taxon>Comamonadaceae</taxon>
        <taxon>Paracidovorax</taxon>
    </lineage>
</organism>
<accession>A0ABY9ASZ2</accession>
<sequence length="186" mass="20299">MSILKQGDSFLYMKVGVHANESLEDIIARKRKEIEDAGVSFWGYGGSSCHPYNAVQPFVKEQTAKGTKVRLLMQEITSRHYAEGLAKEFSPDGKNYYPVPKGVNVLGSRYALVVSTLDPIEEVLSLSDTVVGIGNKEGISGDQYIRGHVDKACLVYSPGSGLAERKTEIALCLSAELAEPYAVVLR</sequence>
<dbReference type="Proteomes" id="UP001242732">
    <property type="component" value="Chromosome"/>
</dbReference>
<protein>
    <submittedName>
        <fullName evidence="1">Uncharacterized protein</fullName>
    </submittedName>
</protein>
<reference evidence="1 2" key="1">
    <citation type="submission" date="2023-06" db="EMBL/GenBank/DDBJ databases">
        <authorList>
            <person name="Ham H."/>
            <person name="Park D.S."/>
        </authorList>
    </citation>
    <scope>NUCLEOTIDE SEQUENCE [LARGE SCALE GENOMIC DNA]</scope>
    <source>
        <strain evidence="1 2">KACC 17005</strain>
    </source>
</reference>
<name>A0ABY9ASZ2_PARCI</name>
<dbReference type="EMBL" id="CP127363">
    <property type="protein sequence ID" value="WIY50050.1"/>
    <property type="molecule type" value="Genomic_DNA"/>
</dbReference>
<dbReference type="GeneID" id="79791366"/>